<organism evidence="2 3">
    <name type="scientific">Amycolatopsis carbonis</name>
    <dbReference type="NCBI Taxonomy" id="715471"/>
    <lineage>
        <taxon>Bacteria</taxon>
        <taxon>Bacillati</taxon>
        <taxon>Actinomycetota</taxon>
        <taxon>Actinomycetes</taxon>
        <taxon>Pseudonocardiales</taxon>
        <taxon>Pseudonocardiaceae</taxon>
        <taxon>Amycolatopsis</taxon>
    </lineage>
</organism>
<keyword evidence="1" id="KW-1133">Transmembrane helix</keyword>
<dbReference type="EMBL" id="CP127294">
    <property type="protein sequence ID" value="WIX76626.1"/>
    <property type="molecule type" value="Genomic_DNA"/>
</dbReference>
<keyword evidence="1" id="KW-0472">Membrane</keyword>
<evidence type="ECO:0000256" key="1">
    <source>
        <dbReference type="SAM" id="Phobius"/>
    </source>
</evidence>
<dbReference type="KEGG" id="acab:QRX50_34950"/>
<name>A0A9Y2ICU0_9PSEU</name>
<dbReference type="RefSeq" id="WP_285967374.1">
    <property type="nucleotide sequence ID" value="NZ_CP127294.1"/>
</dbReference>
<dbReference type="AlphaFoldDB" id="A0A9Y2ICU0"/>
<dbReference type="Proteomes" id="UP001236014">
    <property type="component" value="Chromosome"/>
</dbReference>
<sequence length="60" mass="6250">MWPGGAADASFPLGYPTLISILLGFLGCVLGSKLSPVPEDDTKFTERRVRTAAGLGAEKA</sequence>
<reference evidence="2 3" key="1">
    <citation type="submission" date="2023-06" db="EMBL/GenBank/DDBJ databases">
        <authorList>
            <person name="Oyuntsetseg B."/>
            <person name="Kim S.B."/>
        </authorList>
    </citation>
    <scope>NUCLEOTIDE SEQUENCE [LARGE SCALE GENOMIC DNA]</scope>
    <source>
        <strain evidence="2 3">2-15</strain>
    </source>
</reference>
<keyword evidence="3" id="KW-1185">Reference proteome</keyword>
<proteinExistence type="predicted"/>
<evidence type="ECO:0000313" key="2">
    <source>
        <dbReference type="EMBL" id="WIX76626.1"/>
    </source>
</evidence>
<feature type="transmembrane region" description="Helical" evidence="1">
    <location>
        <begin position="12"/>
        <end position="30"/>
    </location>
</feature>
<evidence type="ECO:0000313" key="3">
    <source>
        <dbReference type="Proteomes" id="UP001236014"/>
    </source>
</evidence>
<accession>A0A9Y2ICU0</accession>
<keyword evidence="1" id="KW-0812">Transmembrane</keyword>
<gene>
    <name evidence="2" type="ORF">QRX50_34950</name>
</gene>
<protein>
    <submittedName>
        <fullName evidence="2">Uncharacterized protein</fullName>
    </submittedName>
</protein>